<dbReference type="InterPro" id="IPR003819">
    <property type="entry name" value="TauD/TfdA-like"/>
</dbReference>
<dbReference type="RefSeq" id="XP_007824578.1">
    <property type="nucleotide sequence ID" value="XM_007826387.1"/>
</dbReference>
<reference evidence="3 4" key="1">
    <citation type="journal article" date="2011" name="PLoS Genet.">
        <title>Genome sequencing and comparative transcriptomics of the model entomopathogenic fungi Metarhizium anisopliae and M. acridum.</title>
        <authorList>
            <person name="Gao Q."/>
            <person name="Jin K."/>
            <person name="Ying S.H."/>
            <person name="Zhang Y."/>
            <person name="Xiao G."/>
            <person name="Shang Y."/>
            <person name="Duan Z."/>
            <person name="Hu X."/>
            <person name="Xie X.Q."/>
            <person name="Zhou G."/>
            <person name="Peng G."/>
            <person name="Luo Z."/>
            <person name="Huang W."/>
            <person name="Wang B."/>
            <person name="Fang W."/>
            <person name="Wang S."/>
            <person name="Zhong Y."/>
            <person name="Ma L.J."/>
            <person name="St Leger R.J."/>
            <person name="Zhao G.P."/>
            <person name="Pei Y."/>
            <person name="Feng M.G."/>
            <person name="Xia Y."/>
            <person name="Wang C."/>
        </authorList>
    </citation>
    <scope>NUCLEOTIDE SEQUENCE [LARGE SCALE GENOMIC DNA]</scope>
    <source>
        <strain evidence="4">ARSEF 23 / ATCC MYA-3075</strain>
    </source>
</reference>
<evidence type="ECO:0000313" key="3">
    <source>
        <dbReference type="EMBL" id="EFY96082.1"/>
    </source>
</evidence>
<dbReference type="InterPro" id="IPR042098">
    <property type="entry name" value="TauD-like_sf"/>
</dbReference>
<comment type="caution">
    <text evidence="3">The sequence shown here is derived from an EMBL/GenBank/DDBJ whole genome shotgun (WGS) entry which is preliminary data.</text>
</comment>
<reference evidence="3 4" key="2">
    <citation type="journal article" date="2014" name="Proc. Natl. Acad. Sci. U.S.A.">
        <title>Trajectory and genomic determinants of fungal-pathogen speciation and host adaptation.</title>
        <authorList>
            <person name="Hu X."/>
            <person name="Xiao G."/>
            <person name="Zheng P."/>
            <person name="Shang Y."/>
            <person name="Su Y."/>
            <person name="Zhang X."/>
            <person name="Liu X."/>
            <person name="Zhan S."/>
            <person name="St Leger R.J."/>
            <person name="Wang C."/>
        </authorList>
    </citation>
    <scope>GENOME REANNOTATION</scope>
    <source>
        <strain evidence="4">ARSEF 23 / ATCC MYA-3075</strain>
    </source>
</reference>
<dbReference type="Pfam" id="PF02668">
    <property type="entry name" value="TauD"/>
    <property type="match status" value="1"/>
</dbReference>
<dbReference type="Gene3D" id="3.60.130.10">
    <property type="entry name" value="Clavaminate synthase-like"/>
    <property type="match status" value="1"/>
</dbReference>
<evidence type="ECO:0000256" key="1">
    <source>
        <dbReference type="ARBA" id="ARBA00023002"/>
    </source>
</evidence>
<dbReference type="EMBL" id="ADNJ02000002">
    <property type="protein sequence ID" value="EFY96082.1"/>
    <property type="molecule type" value="Genomic_DNA"/>
</dbReference>
<name>E9F7Z0_METRA</name>
<proteinExistence type="predicted"/>
<sequence length="522" mass="57984">MVTCSQVWNSQLLVDAATKPRRRSVATLHHRISPLEACGWTIRNDTIKSCPSPTGARRETTSSLRAANHCCGLHLTLYDTVDASREMATAAANRTGPPGQPDIAYTPNWDTYQERIKRRQETEKINGTLPDGFPQKLESSLAWTGATVTDQYDWSYELNQSELEEIQEALDYFKSQNKSLGDISQLTFPLPKLHPRLRSISADVHNGHGFKVVRGIPIDKYTREENVIIYAGIASHVANIRGRQDHEHNGRPADVVLAHVKDLSTHADAKNIGSPAYTTEKQVFHTDAGDVIALFALAAADEGGESFLSSSWTVYNELAATRPDLIRTLAEPWDVDEADESSEFLTSCRFGKTGPPGYTPRPLLYHQPAGEKGPERVIIQYARRSFTGYWGLPRSADIPAITEAQAEALDAVHFTAEKHALALEFRPGDIQFVNNLSIFHARGGFRDSLEKQRHLIRLWLRDEELHWDTPAALQSRWDRVYGNVTAETQVFPLEPSIRSASSGIKTKQDALPLSSAAVAISA</sequence>
<dbReference type="PANTHER" id="PTHR10696">
    <property type="entry name" value="GAMMA-BUTYROBETAINE HYDROXYLASE-RELATED"/>
    <property type="match status" value="1"/>
</dbReference>
<dbReference type="KEGG" id="maj:MAA_08389"/>
<keyword evidence="3" id="KW-0223">Dioxygenase</keyword>
<dbReference type="FunFam" id="3.60.130.10:FF:000011">
    <property type="entry name" value="Taurine catabolism dioxygenase TauD"/>
    <property type="match status" value="1"/>
</dbReference>
<evidence type="ECO:0000313" key="4">
    <source>
        <dbReference type="Proteomes" id="UP000002498"/>
    </source>
</evidence>
<dbReference type="PANTHER" id="PTHR10696:SF54">
    <property type="entry name" value="FAMILY OXIDOREDUCTASE, PUTATIVE (AFU_ORTHOLOGUE AFUA_4G13850)-RELATED"/>
    <property type="match status" value="1"/>
</dbReference>
<gene>
    <name evidence="3" type="ORF">MAA_08389</name>
</gene>
<organism evidence="3 4">
    <name type="scientific">Metarhizium robertsii (strain ARSEF 23 / ATCC MYA-3075)</name>
    <name type="common">Metarhizium anisopliae (strain ARSEF 23)</name>
    <dbReference type="NCBI Taxonomy" id="655844"/>
    <lineage>
        <taxon>Eukaryota</taxon>
        <taxon>Fungi</taxon>
        <taxon>Dikarya</taxon>
        <taxon>Ascomycota</taxon>
        <taxon>Pezizomycotina</taxon>
        <taxon>Sordariomycetes</taxon>
        <taxon>Hypocreomycetidae</taxon>
        <taxon>Hypocreales</taxon>
        <taxon>Clavicipitaceae</taxon>
        <taxon>Metarhizium</taxon>
    </lineage>
</organism>
<dbReference type="InterPro" id="IPR050411">
    <property type="entry name" value="AlphaKG_dependent_hydroxylases"/>
</dbReference>
<keyword evidence="1" id="KW-0560">Oxidoreductase</keyword>
<dbReference type="OrthoDB" id="272271at2759"/>
<dbReference type="GO" id="GO:0051213">
    <property type="term" value="F:dioxygenase activity"/>
    <property type="evidence" value="ECO:0007669"/>
    <property type="project" value="UniProtKB-KW"/>
</dbReference>
<dbReference type="AlphaFoldDB" id="E9F7Z0"/>
<evidence type="ECO:0000259" key="2">
    <source>
        <dbReference type="Pfam" id="PF02668"/>
    </source>
</evidence>
<dbReference type="HOGENOM" id="CLU_041041_0_0_1"/>
<protein>
    <submittedName>
        <fullName evidence="3">Taurine catabolism dioxygenase</fullName>
    </submittedName>
</protein>
<accession>E9F7Z0</accession>
<dbReference type="GeneID" id="19262675"/>
<dbReference type="Proteomes" id="UP000002498">
    <property type="component" value="Unassembled WGS sequence"/>
</dbReference>
<feature type="domain" description="TauD/TfdA-like" evidence="2">
    <location>
        <begin position="183"/>
        <end position="459"/>
    </location>
</feature>
<keyword evidence="4" id="KW-1185">Reference proteome</keyword>
<dbReference type="SUPFAM" id="SSF51197">
    <property type="entry name" value="Clavaminate synthase-like"/>
    <property type="match status" value="1"/>
</dbReference>